<dbReference type="STRING" id="441894.ENSSCUP00000002867"/>
<dbReference type="GO" id="GO:0007088">
    <property type="term" value="P:regulation of mitotic nuclear division"/>
    <property type="evidence" value="ECO:0007669"/>
    <property type="project" value="TreeGrafter"/>
</dbReference>
<evidence type="ECO:0000256" key="3">
    <source>
        <dbReference type="ARBA" id="ARBA00022553"/>
    </source>
</evidence>
<gene>
    <name evidence="9" type="ORF">N308_01106</name>
</gene>
<feature type="domain" description="PP1-binding" evidence="8">
    <location>
        <begin position="16"/>
        <end position="47"/>
    </location>
</feature>
<dbReference type="GO" id="GO:0051983">
    <property type="term" value="P:regulation of chromosome segregation"/>
    <property type="evidence" value="ECO:0007669"/>
    <property type="project" value="TreeGrafter"/>
</dbReference>
<feature type="non-terminal residue" evidence="9">
    <location>
        <position position="1"/>
    </location>
</feature>
<dbReference type="EMBL" id="KL205882">
    <property type="protein sequence ID" value="KFV76080.1"/>
    <property type="molecule type" value="Genomic_DNA"/>
</dbReference>
<dbReference type="GO" id="GO:0051301">
    <property type="term" value="P:cell division"/>
    <property type="evidence" value="ECO:0007669"/>
    <property type="project" value="UniProtKB-KW"/>
</dbReference>
<keyword evidence="2" id="KW-1017">Isopeptide bond</keyword>
<sequence length="47" mass="5240">LLTIEKTEQHSSEKSKKKKVTFGEDLSPEIFDKTLPANTPLRKGATP</sequence>
<dbReference type="Pfam" id="PF15276">
    <property type="entry name" value="PP1_bind"/>
    <property type="match status" value="1"/>
</dbReference>
<evidence type="ECO:0000313" key="9">
    <source>
        <dbReference type="EMBL" id="KFV76080.1"/>
    </source>
</evidence>
<feature type="region of interest" description="Disordered" evidence="7">
    <location>
        <begin position="1"/>
        <end position="47"/>
    </location>
</feature>
<keyword evidence="9" id="KW-0132">Cell division</keyword>
<evidence type="ECO:0000256" key="4">
    <source>
        <dbReference type="ARBA" id="ARBA00022843"/>
    </source>
</evidence>
<name>A0A093H9I4_STRCA</name>
<dbReference type="Proteomes" id="UP000053584">
    <property type="component" value="Unassembled WGS sequence"/>
</dbReference>
<evidence type="ECO:0000256" key="5">
    <source>
        <dbReference type="ARBA" id="ARBA00023242"/>
    </source>
</evidence>
<protein>
    <submittedName>
        <fullName evidence="9">Cell division cycle-associated protein 2</fullName>
    </submittedName>
</protein>
<proteinExistence type="predicted"/>
<evidence type="ECO:0000256" key="2">
    <source>
        <dbReference type="ARBA" id="ARBA00022499"/>
    </source>
</evidence>
<keyword evidence="4" id="KW-0832">Ubl conjugation</keyword>
<dbReference type="GO" id="GO:0005634">
    <property type="term" value="C:nucleus"/>
    <property type="evidence" value="ECO:0007669"/>
    <property type="project" value="UniProtKB-SubCell"/>
</dbReference>
<evidence type="ECO:0000256" key="7">
    <source>
        <dbReference type="SAM" id="MobiDB-lite"/>
    </source>
</evidence>
<organism evidence="9 10">
    <name type="scientific">Struthio camelus australis</name>
    <dbReference type="NCBI Taxonomy" id="441894"/>
    <lineage>
        <taxon>Eukaryota</taxon>
        <taxon>Metazoa</taxon>
        <taxon>Chordata</taxon>
        <taxon>Craniata</taxon>
        <taxon>Vertebrata</taxon>
        <taxon>Euteleostomi</taxon>
        <taxon>Archelosauria</taxon>
        <taxon>Archosauria</taxon>
        <taxon>Dinosauria</taxon>
        <taxon>Saurischia</taxon>
        <taxon>Theropoda</taxon>
        <taxon>Coelurosauria</taxon>
        <taxon>Aves</taxon>
        <taxon>Palaeognathae</taxon>
        <taxon>Struthioniformes</taxon>
        <taxon>Struthionidae</taxon>
        <taxon>Struthio</taxon>
    </lineage>
</organism>
<evidence type="ECO:0000259" key="8">
    <source>
        <dbReference type="Pfam" id="PF15276"/>
    </source>
</evidence>
<evidence type="ECO:0000256" key="6">
    <source>
        <dbReference type="ARBA" id="ARBA00023306"/>
    </source>
</evidence>
<evidence type="ECO:0000313" key="10">
    <source>
        <dbReference type="Proteomes" id="UP000053584"/>
    </source>
</evidence>
<keyword evidence="3" id="KW-0597">Phosphoprotein</keyword>
<feature type="non-terminal residue" evidence="9">
    <location>
        <position position="47"/>
    </location>
</feature>
<keyword evidence="6" id="KW-0131">Cell cycle</keyword>
<accession>A0A093H9I4</accession>
<dbReference type="InterPro" id="IPR029334">
    <property type="entry name" value="PP1-bd"/>
</dbReference>
<comment type="subcellular location">
    <subcellularLocation>
        <location evidence="1">Nucleus</location>
    </subcellularLocation>
</comment>
<dbReference type="PANTHER" id="PTHR21603">
    <property type="entry name" value="ANTIGEN KI-67-LIKE PROTEIN"/>
    <property type="match status" value="1"/>
</dbReference>
<dbReference type="GO" id="GO:0005694">
    <property type="term" value="C:chromosome"/>
    <property type="evidence" value="ECO:0007669"/>
    <property type="project" value="TreeGrafter"/>
</dbReference>
<dbReference type="AlphaFoldDB" id="A0A093H9I4"/>
<evidence type="ECO:0000256" key="1">
    <source>
        <dbReference type="ARBA" id="ARBA00004123"/>
    </source>
</evidence>
<feature type="compositionally biased region" description="Basic and acidic residues" evidence="7">
    <location>
        <begin position="1"/>
        <end position="14"/>
    </location>
</feature>
<reference evidence="9 10" key="1">
    <citation type="submission" date="2014-04" db="EMBL/GenBank/DDBJ databases">
        <title>Genome evolution of avian class.</title>
        <authorList>
            <person name="Zhang G."/>
            <person name="Li C."/>
        </authorList>
    </citation>
    <scope>NUCLEOTIDE SEQUENCE [LARGE SCALE GENOMIC DNA]</scope>
    <source>
        <strain evidence="9">BGI_N308</strain>
    </source>
</reference>
<keyword evidence="5" id="KW-0539">Nucleus</keyword>
<dbReference type="PANTHER" id="PTHR21603:SF16">
    <property type="entry name" value="CELL DIVISION CYCLE-ASSOCIATED PROTEIN 2"/>
    <property type="match status" value="1"/>
</dbReference>
<keyword evidence="10" id="KW-1185">Reference proteome</keyword>